<dbReference type="Pfam" id="PF23827">
    <property type="entry name" value="DUF7197"/>
    <property type="match status" value="1"/>
</dbReference>
<organism evidence="2 3">
    <name type="scientific">Apatococcus lobatus</name>
    <dbReference type="NCBI Taxonomy" id="904363"/>
    <lineage>
        <taxon>Eukaryota</taxon>
        <taxon>Viridiplantae</taxon>
        <taxon>Chlorophyta</taxon>
        <taxon>core chlorophytes</taxon>
        <taxon>Trebouxiophyceae</taxon>
        <taxon>Chlorellales</taxon>
        <taxon>Chlorellaceae</taxon>
        <taxon>Apatococcus</taxon>
    </lineage>
</organism>
<dbReference type="EMBL" id="JALJOS010000091">
    <property type="protein sequence ID" value="KAK9816087.1"/>
    <property type="molecule type" value="Genomic_DNA"/>
</dbReference>
<dbReference type="InterPro" id="IPR055621">
    <property type="entry name" value="DUF7197"/>
</dbReference>
<keyword evidence="3" id="KW-1185">Reference proteome</keyword>
<protein>
    <submittedName>
        <fullName evidence="2">Uncharacterized protein</fullName>
    </submittedName>
</protein>
<proteinExistence type="predicted"/>
<name>A0AAW1Q718_9CHLO</name>
<dbReference type="AlphaFoldDB" id="A0AAW1Q718"/>
<evidence type="ECO:0000256" key="1">
    <source>
        <dbReference type="SAM" id="MobiDB-lite"/>
    </source>
</evidence>
<evidence type="ECO:0000313" key="3">
    <source>
        <dbReference type="Proteomes" id="UP001438707"/>
    </source>
</evidence>
<feature type="region of interest" description="Disordered" evidence="1">
    <location>
        <begin position="174"/>
        <end position="204"/>
    </location>
</feature>
<gene>
    <name evidence="2" type="ORF">WJX74_001165</name>
</gene>
<reference evidence="2 3" key="1">
    <citation type="journal article" date="2024" name="Nat. Commun.">
        <title>Phylogenomics reveals the evolutionary origins of lichenization in chlorophyte algae.</title>
        <authorList>
            <person name="Puginier C."/>
            <person name="Libourel C."/>
            <person name="Otte J."/>
            <person name="Skaloud P."/>
            <person name="Haon M."/>
            <person name="Grisel S."/>
            <person name="Petersen M."/>
            <person name="Berrin J.G."/>
            <person name="Delaux P.M."/>
            <person name="Dal Grande F."/>
            <person name="Keller J."/>
        </authorList>
    </citation>
    <scope>NUCLEOTIDE SEQUENCE [LARGE SCALE GENOMIC DNA]</scope>
    <source>
        <strain evidence="2 3">SAG 2145</strain>
    </source>
</reference>
<sequence length="221" mass="25223">MTNALPSSRGVIARFQTPDPFRTAAASDMEADTPSALVLRKLAAFFEVQANFDTLELLLDKQKGRAAQMPSLRVLEHLVTGFSRRQGFDFRLPHRDVPMHLYDAYQAELLRHGKVLFDVFAREDRHCRAKHVLQSPDGDGRSLKTTPKQMNFVRWAILNEVIDYAKRHLAEIRDHLPQQSRHRTAPAPVESDNPKKPRTSFQCPSKIHGGDFRLSFQLPTD</sequence>
<accession>A0AAW1Q718</accession>
<dbReference type="Proteomes" id="UP001438707">
    <property type="component" value="Unassembled WGS sequence"/>
</dbReference>
<evidence type="ECO:0000313" key="2">
    <source>
        <dbReference type="EMBL" id="KAK9816087.1"/>
    </source>
</evidence>
<comment type="caution">
    <text evidence="2">The sequence shown here is derived from an EMBL/GenBank/DDBJ whole genome shotgun (WGS) entry which is preliminary data.</text>
</comment>